<evidence type="ECO:0000313" key="3">
    <source>
        <dbReference type="Proteomes" id="UP000290572"/>
    </source>
</evidence>
<comment type="caution">
    <text evidence="2">The sequence shown here is derived from an EMBL/GenBank/DDBJ whole genome shotgun (WGS) entry which is preliminary data.</text>
</comment>
<sequence>MQSKAFIALAMLDLAETESERTLHHSPSAIIIIIYLEGGEEEVCQNTSDAPLRVERERRGDLPIFSDQQR</sequence>
<evidence type="ECO:0000313" key="2">
    <source>
        <dbReference type="EMBL" id="RXN25753.1"/>
    </source>
</evidence>
<evidence type="ECO:0000313" key="1">
    <source>
        <dbReference type="EMBL" id="RXN15488.1"/>
    </source>
</evidence>
<dbReference type="Proteomes" id="UP000290572">
    <property type="component" value="Unassembled WGS sequence"/>
</dbReference>
<reference evidence="2 3" key="1">
    <citation type="submission" date="2018-03" db="EMBL/GenBank/DDBJ databases">
        <title>Draft genome sequence of Rohu Carp (Labeo rohita).</title>
        <authorList>
            <person name="Das P."/>
            <person name="Kushwaha B."/>
            <person name="Joshi C.G."/>
            <person name="Kumar D."/>
            <person name="Nagpure N.S."/>
            <person name="Sahoo L."/>
            <person name="Das S.P."/>
            <person name="Bit A."/>
            <person name="Patnaik S."/>
            <person name="Meher P.K."/>
            <person name="Jayasankar P."/>
            <person name="Koringa P.G."/>
            <person name="Patel N.V."/>
            <person name="Hinsu A.T."/>
            <person name="Kumar R."/>
            <person name="Pandey M."/>
            <person name="Agarwal S."/>
            <person name="Srivastava S."/>
            <person name="Singh M."/>
            <person name="Iquebal M.A."/>
            <person name="Jaiswal S."/>
            <person name="Angadi U.B."/>
            <person name="Kumar N."/>
            <person name="Raza M."/>
            <person name="Shah T.M."/>
            <person name="Rai A."/>
            <person name="Jena J.K."/>
        </authorList>
    </citation>
    <scope>NUCLEOTIDE SEQUENCE [LARGE SCALE GENOMIC DNA]</scope>
    <source>
        <strain evidence="2">DASCIFA01</strain>
        <tissue evidence="2">Testis</tissue>
    </source>
</reference>
<dbReference type="AlphaFoldDB" id="A0A498N0R9"/>
<keyword evidence="3" id="KW-1185">Reference proteome</keyword>
<dbReference type="EMBL" id="QBIY01012852">
    <property type="protein sequence ID" value="RXN15488.1"/>
    <property type="molecule type" value="Genomic_DNA"/>
</dbReference>
<organism evidence="2 3">
    <name type="scientific">Labeo rohita</name>
    <name type="common">Indian major carp</name>
    <name type="synonym">Cyprinus rohita</name>
    <dbReference type="NCBI Taxonomy" id="84645"/>
    <lineage>
        <taxon>Eukaryota</taxon>
        <taxon>Metazoa</taxon>
        <taxon>Chordata</taxon>
        <taxon>Craniata</taxon>
        <taxon>Vertebrata</taxon>
        <taxon>Euteleostomi</taxon>
        <taxon>Actinopterygii</taxon>
        <taxon>Neopterygii</taxon>
        <taxon>Teleostei</taxon>
        <taxon>Ostariophysi</taxon>
        <taxon>Cypriniformes</taxon>
        <taxon>Cyprinidae</taxon>
        <taxon>Labeoninae</taxon>
        <taxon>Labeonini</taxon>
        <taxon>Labeo</taxon>
    </lineage>
</organism>
<proteinExistence type="predicted"/>
<protein>
    <submittedName>
        <fullName evidence="2">Uncharacterized protein</fullName>
    </submittedName>
</protein>
<name>A0A498N0R9_LABRO</name>
<dbReference type="EMBL" id="QBIY01012284">
    <property type="protein sequence ID" value="RXN25753.1"/>
    <property type="molecule type" value="Genomic_DNA"/>
</dbReference>
<accession>A0A498N0R9</accession>
<gene>
    <name evidence="1" type="ORF">ROHU_008770</name>
    <name evidence="2" type="ORF">ROHU_021312</name>
</gene>